<feature type="compositionally biased region" description="Low complexity" evidence="1">
    <location>
        <begin position="163"/>
        <end position="172"/>
    </location>
</feature>
<proteinExistence type="predicted"/>
<feature type="compositionally biased region" description="Pro residues" evidence="1">
    <location>
        <begin position="87"/>
        <end position="96"/>
    </location>
</feature>
<evidence type="ECO:0000313" key="2">
    <source>
        <dbReference type="EMBL" id="GAA4744877.1"/>
    </source>
</evidence>
<comment type="caution">
    <text evidence="2">The sequence shown here is derived from an EMBL/GenBank/DDBJ whole genome shotgun (WGS) entry which is preliminary data.</text>
</comment>
<organism evidence="2 3">
    <name type="scientific">Gordonia alkaliphila</name>
    <dbReference type="NCBI Taxonomy" id="1053547"/>
    <lineage>
        <taxon>Bacteria</taxon>
        <taxon>Bacillati</taxon>
        <taxon>Actinomycetota</taxon>
        <taxon>Actinomycetes</taxon>
        <taxon>Mycobacteriales</taxon>
        <taxon>Gordoniaceae</taxon>
        <taxon>Gordonia</taxon>
    </lineage>
</organism>
<reference evidence="3" key="1">
    <citation type="journal article" date="2019" name="Int. J. Syst. Evol. Microbiol.">
        <title>The Global Catalogue of Microorganisms (GCM) 10K type strain sequencing project: providing services to taxonomists for standard genome sequencing and annotation.</title>
        <authorList>
            <consortium name="The Broad Institute Genomics Platform"/>
            <consortium name="The Broad Institute Genome Sequencing Center for Infectious Disease"/>
            <person name="Wu L."/>
            <person name="Ma J."/>
        </authorList>
    </citation>
    <scope>NUCLEOTIDE SEQUENCE [LARGE SCALE GENOMIC DNA]</scope>
    <source>
        <strain evidence="3">JCM 18077</strain>
    </source>
</reference>
<dbReference type="EMBL" id="BAABIE010000004">
    <property type="protein sequence ID" value="GAA4744877.1"/>
    <property type="molecule type" value="Genomic_DNA"/>
</dbReference>
<accession>A0ABP8Z2Q8</accession>
<feature type="region of interest" description="Disordered" evidence="1">
    <location>
        <begin position="60"/>
        <end position="209"/>
    </location>
</feature>
<feature type="compositionally biased region" description="Polar residues" evidence="1">
    <location>
        <begin position="60"/>
        <end position="73"/>
    </location>
</feature>
<sequence length="360" mass="38111">MNNATGLRSLSWAAASFVATIAVVIMLLVVIGPPPVSAETPAERCKRETTAYNNAWKNTWAQANPGKSPSQAPQPLVPYKCRGGNDGPPPSPPPSPSSAAPDPTTEPEKPAPTRGEGPSLNPTTQREEPASGVDQNQSRIGDRDGARSPSSATRKAPAETPRTRSSSDTSPASPLPRPREQQISSPLNSQPTKRPDHANYAAGNNDTDDSACVGVPFTEQRIGSNCHHYREVVTRVTSDIKTDFSDQAGACSYDEHSNPCTLSHSTERGVTIGFTGGLSGEFVKAELSVTSSDIVTVEVVCGAPKNPDSAKGTVAYMSNYNPTYYIDKYYVTGGGLAERSDQQSAKEGRGVHCVTVLKEA</sequence>
<gene>
    <name evidence="2" type="ORF">GCM10023217_12380</name>
</gene>
<evidence type="ECO:0000256" key="1">
    <source>
        <dbReference type="SAM" id="MobiDB-lite"/>
    </source>
</evidence>
<keyword evidence="3" id="KW-1185">Reference proteome</keyword>
<protein>
    <submittedName>
        <fullName evidence="2">Uncharacterized protein</fullName>
    </submittedName>
</protein>
<evidence type="ECO:0000313" key="3">
    <source>
        <dbReference type="Proteomes" id="UP001500822"/>
    </source>
</evidence>
<dbReference type="Proteomes" id="UP001500822">
    <property type="component" value="Unassembled WGS sequence"/>
</dbReference>
<feature type="compositionally biased region" description="Polar residues" evidence="1">
    <location>
        <begin position="181"/>
        <end position="192"/>
    </location>
</feature>
<name>A0ABP8Z2Q8_9ACTN</name>